<proteinExistence type="predicted"/>
<keyword evidence="3 5" id="KW-1133">Transmembrane helix</keyword>
<protein>
    <recommendedName>
        <fullName evidence="6">MARVEL domain-containing protein</fullName>
    </recommendedName>
</protein>
<organism evidence="7 8">
    <name type="scientific">Dothidotthia symphoricarpi CBS 119687</name>
    <dbReference type="NCBI Taxonomy" id="1392245"/>
    <lineage>
        <taxon>Eukaryota</taxon>
        <taxon>Fungi</taxon>
        <taxon>Dikarya</taxon>
        <taxon>Ascomycota</taxon>
        <taxon>Pezizomycotina</taxon>
        <taxon>Dothideomycetes</taxon>
        <taxon>Pleosporomycetidae</taxon>
        <taxon>Pleosporales</taxon>
        <taxon>Dothidotthiaceae</taxon>
        <taxon>Dothidotthia</taxon>
    </lineage>
</organism>
<feature type="transmembrane region" description="Helical" evidence="5">
    <location>
        <begin position="75"/>
        <end position="98"/>
    </location>
</feature>
<evidence type="ECO:0000313" key="7">
    <source>
        <dbReference type="EMBL" id="KAF2129242.1"/>
    </source>
</evidence>
<dbReference type="PANTHER" id="PTHR37451">
    <property type="entry name" value="MARVEL DOMAIN"/>
    <property type="match status" value="1"/>
</dbReference>
<dbReference type="Proteomes" id="UP000799771">
    <property type="component" value="Unassembled WGS sequence"/>
</dbReference>
<reference evidence="7" key="1">
    <citation type="journal article" date="2020" name="Stud. Mycol.">
        <title>101 Dothideomycetes genomes: a test case for predicting lifestyles and emergence of pathogens.</title>
        <authorList>
            <person name="Haridas S."/>
            <person name="Albert R."/>
            <person name="Binder M."/>
            <person name="Bloem J."/>
            <person name="Labutti K."/>
            <person name="Salamov A."/>
            <person name="Andreopoulos B."/>
            <person name="Baker S."/>
            <person name="Barry K."/>
            <person name="Bills G."/>
            <person name="Bluhm B."/>
            <person name="Cannon C."/>
            <person name="Castanera R."/>
            <person name="Culley D."/>
            <person name="Daum C."/>
            <person name="Ezra D."/>
            <person name="Gonzalez J."/>
            <person name="Henrissat B."/>
            <person name="Kuo A."/>
            <person name="Liang C."/>
            <person name="Lipzen A."/>
            <person name="Lutzoni F."/>
            <person name="Magnuson J."/>
            <person name="Mondo S."/>
            <person name="Nolan M."/>
            <person name="Ohm R."/>
            <person name="Pangilinan J."/>
            <person name="Park H.-J."/>
            <person name="Ramirez L."/>
            <person name="Alfaro M."/>
            <person name="Sun H."/>
            <person name="Tritt A."/>
            <person name="Yoshinaga Y."/>
            <person name="Zwiers L.-H."/>
            <person name="Turgeon B."/>
            <person name="Goodwin S."/>
            <person name="Spatafora J."/>
            <person name="Crous P."/>
            <person name="Grigoriev I."/>
        </authorList>
    </citation>
    <scope>NUCLEOTIDE SEQUENCE</scope>
    <source>
        <strain evidence="7">CBS 119687</strain>
    </source>
</reference>
<evidence type="ECO:0000313" key="8">
    <source>
        <dbReference type="Proteomes" id="UP000799771"/>
    </source>
</evidence>
<dbReference type="OrthoDB" id="2117453at2759"/>
<dbReference type="Pfam" id="PF01284">
    <property type="entry name" value="MARVEL"/>
    <property type="match status" value="1"/>
</dbReference>
<keyword evidence="4 5" id="KW-0472">Membrane</keyword>
<dbReference type="InterPro" id="IPR008253">
    <property type="entry name" value="Marvel"/>
</dbReference>
<evidence type="ECO:0000256" key="2">
    <source>
        <dbReference type="ARBA" id="ARBA00022692"/>
    </source>
</evidence>
<feature type="transmembrane region" description="Helical" evidence="5">
    <location>
        <begin position="44"/>
        <end position="63"/>
    </location>
</feature>
<dbReference type="AlphaFoldDB" id="A0A6A6ABC3"/>
<feature type="transmembrane region" description="Helical" evidence="5">
    <location>
        <begin position="12"/>
        <end position="32"/>
    </location>
</feature>
<dbReference type="GeneID" id="54405409"/>
<evidence type="ECO:0000256" key="1">
    <source>
        <dbReference type="ARBA" id="ARBA00004141"/>
    </source>
</evidence>
<comment type="subcellular location">
    <subcellularLocation>
        <location evidence="1">Membrane</location>
        <topology evidence="1">Multi-pass membrane protein</topology>
    </subcellularLocation>
</comment>
<evidence type="ECO:0000256" key="4">
    <source>
        <dbReference type="ARBA" id="ARBA00023136"/>
    </source>
</evidence>
<evidence type="ECO:0000259" key="6">
    <source>
        <dbReference type="Pfam" id="PF01284"/>
    </source>
</evidence>
<sequence>MVAPAVVLGLRGVQILFSIIVLGLTAYLVDAYTNPWGSWSPHSLNFMLFTSIWTLLAAAYLLLAPTRFPKAAHAYAIAGVEFLTMIFWFAAFVAVAALWGDVVWYGRKGTFYGCGVAAIVFAAFTWLTFLATTVLAALHIRNTSRGGATAHAPNMAGV</sequence>
<dbReference type="GO" id="GO:0016020">
    <property type="term" value="C:membrane"/>
    <property type="evidence" value="ECO:0007669"/>
    <property type="project" value="UniProtKB-SubCell"/>
</dbReference>
<name>A0A6A6ABC3_9PLEO</name>
<feature type="transmembrane region" description="Helical" evidence="5">
    <location>
        <begin position="110"/>
        <end position="138"/>
    </location>
</feature>
<accession>A0A6A6ABC3</accession>
<dbReference type="PANTHER" id="PTHR37451:SF1">
    <property type="entry name" value="MARVEL DOMAIN-CONTAINING PROTEIN"/>
    <property type="match status" value="1"/>
</dbReference>
<evidence type="ECO:0000256" key="3">
    <source>
        <dbReference type="ARBA" id="ARBA00022989"/>
    </source>
</evidence>
<evidence type="ECO:0000256" key="5">
    <source>
        <dbReference type="SAM" id="Phobius"/>
    </source>
</evidence>
<keyword evidence="2 5" id="KW-0812">Transmembrane</keyword>
<feature type="domain" description="MARVEL" evidence="6">
    <location>
        <begin position="8"/>
        <end position="135"/>
    </location>
</feature>
<dbReference type="EMBL" id="ML977506">
    <property type="protein sequence ID" value="KAF2129242.1"/>
    <property type="molecule type" value="Genomic_DNA"/>
</dbReference>
<keyword evidence="8" id="KW-1185">Reference proteome</keyword>
<gene>
    <name evidence="7" type="ORF">P153DRAFT_315992</name>
</gene>
<dbReference type="RefSeq" id="XP_033523631.1">
    <property type="nucleotide sequence ID" value="XM_033664977.1"/>
</dbReference>